<feature type="transmembrane region" description="Helical" evidence="1">
    <location>
        <begin position="40"/>
        <end position="61"/>
    </location>
</feature>
<proteinExistence type="predicted"/>
<dbReference type="AlphaFoldDB" id="E2BDE9"/>
<dbReference type="InParanoid" id="E2BDE9"/>
<keyword evidence="3" id="KW-1185">Reference proteome</keyword>
<reference evidence="2 3" key="1">
    <citation type="journal article" date="2010" name="Science">
        <title>Genomic comparison of the ants Camponotus floridanus and Harpegnathos saltator.</title>
        <authorList>
            <person name="Bonasio R."/>
            <person name="Zhang G."/>
            <person name="Ye C."/>
            <person name="Mutti N.S."/>
            <person name="Fang X."/>
            <person name="Qin N."/>
            <person name="Donahue G."/>
            <person name="Yang P."/>
            <person name="Li Q."/>
            <person name="Li C."/>
            <person name="Zhang P."/>
            <person name="Huang Z."/>
            <person name="Berger S.L."/>
            <person name="Reinberg D."/>
            <person name="Wang J."/>
            <person name="Liebig J."/>
        </authorList>
    </citation>
    <scope>NUCLEOTIDE SEQUENCE [LARGE SCALE GENOMIC DNA]</scope>
    <source>
        <strain evidence="2 3">R22 G/1</strain>
    </source>
</reference>
<evidence type="ECO:0000313" key="3">
    <source>
        <dbReference type="Proteomes" id="UP000008237"/>
    </source>
</evidence>
<keyword evidence="1" id="KW-1133">Transmembrane helix</keyword>
<keyword evidence="1" id="KW-0472">Membrane</keyword>
<name>E2BDE9_HARSA</name>
<organism evidence="3">
    <name type="scientific">Harpegnathos saltator</name>
    <name type="common">Jerdon's jumping ant</name>
    <dbReference type="NCBI Taxonomy" id="610380"/>
    <lineage>
        <taxon>Eukaryota</taxon>
        <taxon>Metazoa</taxon>
        <taxon>Ecdysozoa</taxon>
        <taxon>Arthropoda</taxon>
        <taxon>Hexapoda</taxon>
        <taxon>Insecta</taxon>
        <taxon>Pterygota</taxon>
        <taxon>Neoptera</taxon>
        <taxon>Endopterygota</taxon>
        <taxon>Hymenoptera</taxon>
        <taxon>Apocrita</taxon>
        <taxon>Aculeata</taxon>
        <taxon>Formicoidea</taxon>
        <taxon>Formicidae</taxon>
        <taxon>Ponerinae</taxon>
        <taxon>Ponerini</taxon>
        <taxon>Harpegnathos</taxon>
    </lineage>
</organism>
<accession>E2BDE9</accession>
<evidence type="ECO:0000256" key="1">
    <source>
        <dbReference type="SAM" id="Phobius"/>
    </source>
</evidence>
<evidence type="ECO:0000313" key="2">
    <source>
        <dbReference type="EMBL" id="EFN86261.1"/>
    </source>
</evidence>
<keyword evidence="1" id="KW-0812">Transmembrane</keyword>
<gene>
    <name evidence="2" type="ORF">EAI_15345</name>
</gene>
<sequence length="92" mass="10501">MQLKVTLKKVIAIVKLSLFLIWFWPLPKNASTGKMLCMKLYQLISMIFIVTGMASMLYAVVNNLAAAWRKQHLKWTGTKNQIISGKACKWLS</sequence>
<protein>
    <submittedName>
        <fullName evidence="2">Uncharacterized protein</fullName>
    </submittedName>
</protein>
<feature type="transmembrane region" description="Helical" evidence="1">
    <location>
        <begin position="7"/>
        <end position="25"/>
    </location>
</feature>
<dbReference type="Proteomes" id="UP000008237">
    <property type="component" value="Unassembled WGS sequence"/>
</dbReference>
<dbReference type="EMBL" id="GL447620">
    <property type="protein sequence ID" value="EFN86261.1"/>
    <property type="molecule type" value="Genomic_DNA"/>
</dbReference>